<dbReference type="Proteomes" id="UP000028501">
    <property type="component" value="Chromosome"/>
</dbReference>
<dbReference type="EMBL" id="CP006577">
    <property type="protein sequence ID" value="AIG97126.1"/>
    <property type="molecule type" value="Genomic_DNA"/>
</dbReference>
<reference evidence="1 2" key="1">
    <citation type="submission" date="2013-07" db="EMBL/GenBank/DDBJ databases">
        <title>Genome of Archaeoglobus fulgidus.</title>
        <authorList>
            <person name="Fiebig A."/>
            <person name="Birkeland N.-K."/>
        </authorList>
    </citation>
    <scope>NUCLEOTIDE SEQUENCE [LARGE SCALE GENOMIC DNA]</scope>
    <source>
        <strain evidence="1 2">DSM 8774</strain>
    </source>
</reference>
<evidence type="ECO:0000313" key="2">
    <source>
        <dbReference type="Proteomes" id="UP000028501"/>
    </source>
</evidence>
<protein>
    <submittedName>
        <fullName evidence="1">Uncharacterized protein</fullName>
    </submittedName>
</protein>
<accession>A0A075WAW4</accession>
<name>A0A075WAW4_ARCFL</name>
<dbReference type="KEGG" id="afg:AFULGI_00003000"/>
<proteinExistence type="predicted"/>
<dbReference type="AlphaFoldDB" id="A0A075WAW4"/>
<gene>
    <name evidence="1" type="ORF">AFULGI_00003000</name>
</gene>
<evidence type="ECO:0000313" key="1">
    <source>
        <dbReference type="EMBL" id="AIG97126.1"/>
    </source>
</evidence>
<organism evidence="1 2">
    <name type="scientific">Archaeoglobus fulgidus DSM 8774</name>
    <dbReference type="NCBI Taxonomy" id="1344584"/>
    <lineage>
        <taxon>Archaea</taxon>
        <taxon>Methanobacteriati</taxon>
        <taxon>Methanobacteriota</taxon>
        <taxon>Archaeoglobi</taxon>
        <taxon>Archaeoglobales</taxon>
        <taxon>Archaeoglobaceae</taxon>
        <taxon>Archaeoglobus</taxon>
    </lineage>
</organism>
<dbReference type="HOGENOM" id="CLU_759918_0_0_2"/>
<sequence length="364" mass="43064">MILSSEEFFFTDPNDFSGLILDYDYNVYILIYLRRQDLWMESAYKQTVKSLKRRNHIHFYIACQNNIKFLDYYLLINCWKQAFPEAEIIVRIYDRKLFPEGNVILDFLQALGIDMPEAREYKIEANPSLSHLSTLVMRRINEELNLSPQDRWKVVNYLLELDRREGSILKTFFTLEERIKFLEQFRESNEKLFREYFGTKNQFVLSEEEIEFYRQQDQIPREVIERAIEERYQKVLEFMKREGIMAKEKIFPKVNVNYLPEANLEFFRIDVLQANLLNGRLILSGLLLPKNAEGVKLTVKDAEGIKEIQWGLPSPIFGELHPDNPIAKNARFRVDNVVPDLEKPIEVFLNGEKVAEIIIDGSRG</sequence>